<gene>
    <name evidence="2" type="ORF">GOEFS_110_00060</name>
</gene>
<dbReference type="AlphaFoldDB" id="H0R5C7"/>
<evidence type="ECO:0000256" key="1">
    <source>
        <dbReference type="SAM" id="MobiDB-lite"/>
    </source>
</evidence>
<reference evidence="2 3" key="1">
    <citation type="submission" date="2011-12" db="EMBL/GenBank/DDBJ databases">
        <title>Whole genome shotgun sequence of Gordonia effusa NBRC 100432.</title>
        <authorList>
            <person name="Yoshida I."/>
            <person name="Takarada H."/>
            <person name="Hosoyama A."/>
            <person name="Tsuchikane K."/>
            <person name="Katsumata H."/>
            <person name="Yamazaki S."/>
            <person name="Fujita N."/>
        </authorList>
    </citation>
    <scope>NUCLEOTIDE SEQUENCE [LARGE SCALE GENOMIC DNA]</scope>
    <source>
        <strain evidence="2 3">NBRC 100432</strain>
    </source>
</reference>
<evidence type="ECO:0000313" key="2">
    <source>
        <dbReference type="EMBL" id="GAB20278.1"/>
    </source>
</evidence>
<dbReference type="Gene3D" id="1.10.520.40">
    <property type="entry name" value="CRISPR-associated protein Cse2"/>
    <property type="match status" value="1"/>
</dbReference>
<comment type="caution">
    <text evidence="2">The sequence shown here is derived from an EMBL/GenBank/DDBJ whole genome shotgun (WGS) entry which is preliminary data.</text>
</comment>
<organism evidence="2 3">
    <name type="scientific">Gordonia effusa NBRC 100432</name>
    <dbReference type="NCBI Taxonomy" id="1077974"/>
    <lineage>
        <taxon>Bacteria</taxon>
        <taxon>Bacillati</taxon>
        <taxon>Actinomycetota</taxon>
        <taxon>Actinomycetes</taxon>
        <taxon>Mycobacteriales</taxon>
        <taxon>Gordoniaceae</taxon>
        <taxon>Gordonia</taxon>
    </lineage>
</organism>
<dbReference type="Proteomes" id="UP000035034">
    <property type="component" value="Unassembled WGS sequence"/>
</dbReference>
<dbReference type="OrthoDB" id="4808431at2"/>
<accession>H0R5C7</accession>
<protein>
    <submittedName>
        <fullName evidence="2">Putative CRISPR-associated protein</fullName>
    </submittedName>
</protein>
<dbReference type="InterPro" id="IPR013382">
    <property type="entry name" value="CRISPR-assoc_prot_Cse2"/>
</dbReference>
<keyword evidence="3" id="KW-1185">Reference proteome</keyword>
<dbReference type="CDD" id="cd09731">
    <property type="entry name" value="Cse2_I-E"/>
    <property type="match status" value="1"/>
</dbReference>
<dbReference type="eggNOG" id="ENOG5033037">
    <property type="taxonomic scope" value="Bacteria"/>
</dbReference>
<dbReference type="Pfam" id="PF09485">
    <property type="entry name" value="CRISPR_Cse2"/>
    <property type="match status" value="1"/>
</dbReference>
<evidence type="ECO:0000313" key="3">
    <source>
        <dbReference type="Proteomes" id="UP000035034"/>
    </source>
</evidence>
<feature type="region of interest" description="Disordered" evidence="1">
    <location>
        <begin position="198"/>
        <end position="221"/>
    </location>
</feature>
<dbReference type="RefSeq" id="WP_007319613.1">
    <property type="nucleotide sequence ID" value="NZ_BAEH01000110.1"/>
</dbReference>
<proteinExistence type="predicted"/>
<dbReference type="STRING" id="1077974.GOEFS_110_00060"/>
<dbReference type="NCBIfam" id="TIGR02548">
    <property type="entry name" value="casB_cse2"/>
    <property type="match status" value="1"/>
</dbReference>
<dbReference type="InterPro" id="IPR038287">
    <property type="entry name" value="Cse2_sf"/>
</dbReference>
<dbReference type="EMBL" id="BAEH01000110">
    <property type="protein sequence ID" value="GAB20278.1"/>
    <property type="molecule type" value="Genomic_DNA"/>
</dbReference>
<name>H0R5C7_9ACTN</name>
<feature type="compositionally biased region" description="Polar residues" evidence="1">
    <location>
        <begin position="208"/>
        <end position="221"/>
    </location>
</feature>
<sequence>MTTTTESAEPANTPAETAQSKLSIHVAKLAGTLQSGAIANRAKPVADLARLRRSLDAPPGGDPVVWRIVFDGFPNQPDQPWPNPIETAAYSAICLFAIHQQSRDNHMHKLGWKFSLGRSIRQLAQPVGESSPSDATVRRFNALVTADNFDEIIRHLRSLIGQLRASSIPLDYGQLADDLNRWQNSDLRSGVRLKWSRDFSRVPKPPESSDSTPPNTNSDNS</sequence>